<gene>
    <name evidence="1" type="ORF">S01H4_65458</name>
</gene>
<dbReference type="AlphaFoldDB" id="X1F8P9"/>
<organism evidence="1">
    <name type="scientific">marine sediment metagenome</name>
    <dbReference type="NCBI Taxonomy" id="412755"/>
    <lineage>
        <taxon>unclassified sequences</taxon>
        <taxon>metagenomes</taxon>
        <taxon>ecological metagenomes</taxon>
    </lineage>
</organism>
<protein>
    <submittedName>
        <fullName evidence="1">Uncharacterized protein</fullName>
    </submittedName>
</protein>
<feature type="non-terminal residue" evidence="1">
    <location>
        <position position="40"/>
    </location>
</feature>
<sequence length="40" mass="4218">MFFLLSNISSASSSNSAAFVKEYNTGIYTLGIGAGQQSRV</sequence>
<dbReference type="EMBL" id="BART01040068">
    <property type="protein sequence ID" value="GAH25779.1"/>
    <property type="molecule type" value="Genomic_DNA"/>
</dbReference>
<reference evidence="1" key="1">
    <citation type="journal article" date="2014" name="Front. Microbiol.">
        <title>High frequency of phylogenetically diverse reductive dehalogenase-homologous genes in deep subseafloor sedimentary metagenomes.</title>
        <authorList>
            <person name="Kawai M."/>
            <person name="Futagami T."/>
            <person name="Toyoda A."/>
            <person name="Takaki Y."/>
            <person name="Nishi S."/>
            <person name="Hori S."/>
            <person name="Arai W."/>
            <person name="Tsubouchi T."/>
            <person name="Morono Y."/>
            <person name="Uchiyama I."/>
            <person name="Ito T."/>
            <person name="Fujiyama A."/>
            <person name="Inagaki F."/>
            <person name="Takami H."/>
        </authorList>
    </citation>
    <scope>NUCLEOTIDE SEQUENCE</scope>
    <source>
        <strain evidence="1">Expedition CK06-06</strain>
    </source>
</reference>
<evidence type="ECO:0000313" key="1">
    <source>
        <dbReference type="EMBL" id="GAH25779.1"/>
    </source>
</evidence>
<name>X1F8P9_9ZZZZ</name>
<comment type="caution">
    <text evidence="1">The sequence shown here is derived from an EMBL/GenBank/DDBJ whole genome shotgun (WGS) entry which is preliminary data.</text>
</comment>
<accession>X1F8P9</accession>
<proteinExistence type="predicted"/>